<name>A0A1I8JQ26_9PLAT</name>
<dbReference type="Proteomes" id="UP000095280">
    <property type="component" value="Unplaced"/>
</dbReference>
<proteinExistence type="predicted"/>
<reference evidence="3" key="1">
    <citation type="submission" date="2016-11" db="UniProtKB">
        <authorList>
            <consortium name="WormBaseParasite"/>
        </authorList>
    </citation>
    <scope>IDENTIFICATION</scope>
</reference>
<feature type="compositionally biased region" description="Basic and acidic residues" evidence="1">
    <location>
        <begin position="74"/>
        <end position="87"/>
    </location>
</feature>
<sequence length="148" mass="16530">VQKYGHLTSASLTKPLNSGAEASGLCRTWPAHASCHTVPDSHGCCPHQRQIAWLSFDDESAMIRRLEPMKEMLLDAESGVRPEDHGNPGRGRRTAKKSQADLIDRITRMEAADYSTSVPRRANSKLCPPSPSMERQYGNYKRDTDKLH</sequence>
<protein>
    <submittedName>
        <fullName evidence="3">Reverse transcriptase domain-containing protein</fullName>
    </submittedName>
</protein>
<evidence type="ECO:0000313" key="3">
    <source>
        <dbReference type="WBParaSite" id="snap_masked-unitig_31324-processed-gene-0.2-mRNA-1"/>
    </source>
</evidence>
<accession>A0A1I8JQ26</accession>
<feature type="compositionally biased region" description="Basic and acidic residues" evidence="1">
    <location>
        <begin position="98"/>
        <end position="111"/>
    </location>
</feature>
<evidence type="ECO:0000256" key="1">
    <source>
        <dbReference type="SAM" id="MobiDB-lite"/>
    </source>
</evidence>
<feature type="region of interest" description="Disordered" evidence="1">
    <location>
        <begin position="74"/>
        <end position="148"/>
    </location>
</feature>
<keyword evidence="2" id="KW-1185">Reference proteome</keyword>
<organism evidence="2 3">
    <name type="scientific">Macrostomum lignano</name>
    <dbReference type="NCBI Taxonomy" id="282301"/>
    <lineage>
        <taxon>Eukaryota</taxon>
        <taxon>Metazoa</taxon>
        <taxon>Spiralia</taxon>
        <taxon>Lophotrochozoa</taxon>
        <taxon>Platyhelminthes</taxon>
        <taxon>Rhabditophora</taxon>
        <taxon>Macrostomorpha</taxon>
        <taxon>Macrostomida</taxon>
        <taxon>Macrostomidae</taxon>
        <taxon>Macrostomum</taxon>
    </lineage>
</organism>
<dbReference type="AlphaFoldDB" id="A0A1I8JQ26"/>
<evidence type="ECO:0000313" key="2">
    <source>
        <dbReference type="Proteomes" id="UP000095280"/>
    </source>
</evidence>
<dbReference type="WBParaSite" id="snap_masked-unitig_31324-processed-gene-0.2-mRNA-1">
    <property type="protein sequence ID" value="snap_masked-unitig_31324-processed-gene-0.2-mRNA-1"/>
    <property type="gene ID" value="snap_masked-unitig_31324-processed-gene-0.2"/>
</dbReference>